<feature type="transmembrane region" description="Helical" evidence="8">
    <location>
        <begin position="437"/>
        <end position="456"/>
    </location>
</feature>
<dbReference type="Proteomes" id="UP000250266">
    <property type="component" value="Unassembled WGS sequence"/>
</dbReference>
<dbReference type="EMBL" id="KV745513">
    <property type="protein sequence ID" value="OCK74290.1"/>
    <property type="molecule type" value="Genomic_DNA"/>
</dbReference>
<feature type="transmembrane region" description="Helical" evidence="8">
    <location>
        <begin position="50"/>
        <end position="75"/>
    </location>
</feature>
<dbReference type="PANTHER" id="PTHR23502">
    <property type="entry name" value="MAJOR FACILITATOR SUPERFAMILY"/>
    <property type="match status" value="1"/>
</dbReference>
<comment type="similarity">
    <text evidence="2">Belongs to the major facilitator superfamily.</text>
</comment>
<evidence type="ECO:0000256" key="5">
    <source>
        <dbReference type="ARBA" id="ARBA00022989"/>
    </source>
</evidence>
<organism evidence="10 11">
    <name type="scientific">Lepidopterella palustris CBS 459.81</name>
    <dbReference type="NCBI Taxonomy" id="1314670"/>
    <lineage>
        <taxon>Eukaryota</taxon>
        <taxon>Fungi</taxon>
        <taxon>Dikarya</taxon>
        <taxon>Ascomycota</taxon>
        <taxon>Pezizomycotina</taxon>
        <taxon>Dothideomycetes</taxon>
        <taxon>Pleosporomycetidae</taxon>
        <taxon>Mytilinidiales</taxon>
        <taxon>Argynnaceae</taxon>
        <taxon>Lepidopterella</taxon>
    </lineage>
</organism>
<evidence type="ECO:0000259" key="9">
    <source>
        <dbReference type="PROSITE" id="PS50850"/>
    </source>
</evidence>
<feature type="region of interest" description="Disordered" evidence="7">
    <location>
        <begin position="1"/>
        <end position="21"/>
    </location>
</feature>
<keyword evidence="11" id="KW-1185">Reference proteome</keyword>
<dbReference type="Pfam" id="PF07690">
    <property type="entry name" value="MFS_1"/>
    <property type="match status" value="1"/>
</dbReference>
<dbReference type="InterPro" id="IPR020846">
    <property type="entry name" value="MFS_dom"/>
</dbReference>
<feature type="transmembrane region" description="Helical" evidence="8">
    <location>
        <begin position="361"/>
        <end position="382"/>
    </location>
</feature>
<evidence type="ECO:0000256" key="7">
    <source>
        <dbReference type="SAM" id="MobiDB-lite"/>
    </source>
</evidence>
<evidence type="ECO:0000256" key="1">
    <source>
        <dbReference type="ARBA" id="ARBA00004651"/>
    </source>
</evidence>
<feature type="transmembrane region" description="Helical" evidence="8">
    <location>
        <begin position="282"/>
        <end position="301"/>
    </location>
</feature>
<evidence type="ECO:0000313" key="11">
    <source>
        <dbReference type="Proteomes" id="UP000250266"/>
    </source>
</evidence>
<evidence type="ECO:0000256" key="2">
    <source>
        <dbReference type="ARBA" id="ARBA00008335"/>
    </source>
</evidence>
<evidence type="ECO:0000256" key="8">
    <source>
        <dbReference type="SAM" id="Phobius"/>
    </source>
</evidence>
<name>A0A8E2DYY0_9PEZI</name>
<dbReference type="InterPro" id="IPR036259">
    <property type="entry name" value="MFS_trans_sf"/>
</dbReference>
<dbReference type="FunFam" id="1.20.1250.20:FF:000082">
    <property type="entry name" value="MFS multidrug transporter, putative"/>
    <property type="match status" value="1"/>
</dbReference>
<comment type="subcellular location">
    <subcellularLocation>
        <location evidence="1">Cell membrane</location>
        <topology evidence="1">Multi-pass membrane protein</topology>
    </subcellularLocation>
</comment>
<dbReference type="PROSITE" id="PS50850">
    <property type="entry name" value="MFS"/>
    <property type="match status" value="1"/>
</dbReference>
<dbReference type="OrthoDB" id="5296287at2759"/>
<feature type="transmembrane region" description="Helical" evidence="8">
    <location>
        <begin position="207"/>
        <end position="227"/>
    </location>
</feature>
<reference evidence="10 11" key="1">
    <citation type="journal article" date="2016" name="Nat. Commun.">
        <title>Ectomycorrhizal ecology is imprinted in the genome of the dominant symbiotic fungus Cenococcum geophilum.</title>
        <authorList>
            <consortium name="DOE Joint Genome Institute"/>
            <person name="Peter M."/>
            <person name="Kohler A."/>
            <person name="Ohm R.A."/>
            <person name="Kuo A."/>
            <person name="Krutzmann J."/>
            <person name="Morin E."/>
            <person name="Arend M."/>
            <person name="Barry K.W."/>
            <person name="Binder M."/>
            <person name="Choi C."/>
            <person name="Clum A."/>
            <person name="Copeland A."/>
            <person name="Grisel N."/>
            <person name="Haridas S."/>
            <person name="Kipfer T."/>
            <person name="LaButti K."/>
            <person name="Lindquist E."/>
            <person name="Lipzen A."/>
            <person name="Maire R."/>
            <person name="Meier B."/>
            <person name="Mihaltcheva S."/>
            <person name="Molinier V."/>
            <person name="Murat C."/>
            <person name="Poggeler S."/>
            <person name="Quandt C.A."/>
            <person name="Sperisen C."/>
            <person name="Tritt A."/>
            <person name="Tisserant E."/>
            <person name="Crous P.W."/>
            <person name="Henrissat B."/>
            <person name="Nehls U."/>
            <person name="Egli S."/>
            <person name="Spatafora J.W."/>
            <person name="Grigoriev I.V."/>
            <person name="Martin F.M."/>
        </authorList>
    </citation>
    <scope>NUCLEOTIDE SEQUENCE [LARGE SCALE GENOMIC DNA]</scope>
    <source>
        <strain evidence="10 11">CBS 459.81</strain>
    </source>
</reference>
<feature type="transmembrane region" description="Helical" evidence="8">
    <location>
        <begin position="87"/>
        <end position="107"/>
    </location>
</feature>
<dbReference type="PANTHER" id="PTHR23502:SF135">
    <property type="entry name" value="MAJOR FACILITATOR SUPERFAMILY (MFS) PROFILE DOMAIN-CONTAINING PROTEIN-RELATED"/>
    <property type="match status" value="1"/>
</dbReference>
<feature type="domain" description="Major facilitator superfamily (MFS) profile" evidence="9">
    <location>
        <begin position="52"/>
        <end position="503"/>
    </location>
</feature>
<dbReference type="Gene3D" id="1.20.1250.20">
    <property type="entry name" value="MFS general substrate transporter like domains"/>
    <property type="match status" value="1"/>
</dbReference>
<feature type="transmembrane region" description="Helical" evidence="8">
    <location>
        <begin position="321"/>
        <end position="340"/>
    </location>
</feature>
<feature type="transmembrane region" description="Helical" evidence="8">
    <location>
        <begin position="178"/>
        <end position="201"/>
    </location>
</feature>
<feature type="transmembrane region" description="Helical" evidence="8">
    <location>
        <begin position="119"/>
        <end position="137"/>
    </location>
</feature>
<dbReference type="GO" id="GO:0022857">
    <property type="term" value="F:transmembrane transporter activity"/>
    <property type="evidence" value="ECO:0007669"/>
    <property type="project" value="InterPro"/>
</dbReference>
<dbReference type="AlphaFoldDB" id="A0A8E2DYY0"/>
<protein>
    <submittedName>
        <fullName evidence="10">MFS general substrate transporter</fullName>
    </submittedName>
</protein>
<feature type="transmembrane region" description="Helical" evidence="8">
    <location>
        <begin position="143"/>
        <end position="166"/>
    </location>
</feature>
<keyword evidence="4 8" id="KW-0812">Transmembrane</keyword>
<evidence type="ECO:0000256" key="4">
    <source>
        <dbReference type="ARBA" id="ARBA00022692"/>
    </source>
</evidence>
<dbReference type="InterPro" id="IPR011701">
    <property type="entry name" value="MFS"/>
</dbReference>
<dbReference type="CDD" id="cd17323">
    <property type="entry name" value="MFS_Tpo1_MDR_like"/>
    <property type="match status" value="1"/>
</dbReference>
<dbReference type="GO" id="GO:0005886">
    <property type="term" value="C:plasma membrane"/>
    <property type="evidence" value="ECO:0007669"/>
    <property type="project" value="UniProtKB-SubCell"/>
</dbReference>
<keyword evidence="6 8" id="KW-0472">Membrane</keyword>
<feature type="transmembrane region" description="Helical" evidence="8">
    <location>
        <begin position="388"/>
        <end position="416"/>
    </location>
</feature>
<evidence type="ECO:0000256" key="3">
    <source>
        <dbReference type="ARBA" id="ARBA00022475"/>
    </source>
</evidence>
<gene>
    <name evidence="10" type="ORF">K432DRAFT_311018</name>
</gene>
<keyword evidence="3" id="KW-1003">Cell membrane</keyword>
<proteinExistence type="inferred from homology"/>
<evidence type="ECO:0000313" key="10">
    <source>
        <dbReference type="EMBL" id="OCK74290.1"/>
    </source>
</evidence>
<sequence>MSQAPGSIEKEPSLEAALPSEGEDATANMIDWDGPDDAANPINWPSRKRWAHIITVAILGLIPNMATTMVAPGIGDVVADFNVSSSAISSLAVTIFLLGLALGPIFLSSMGEVFGRLPVYHAANIVFIAFTVGNALSKNIAQFMVFRFLSGCAGGMPLAMGGGTIADITFPSKRGFATALFSLGPLAGPVLGPVIGGFLAASNGWRWTFWLLAILGGAVEAATLIVMRETSPKILLERKASRLCISTGNARLRSKLAHKLTSQQVLAQALVRPTMLLIRSPVVLALSLYAALVFGVMYLLFTTFDGVFRGQYGFAASISGLVYLGLGIALVLGVVIFGNLNPRIQAARMKADGVDTPKPEYRLLLMIWLSPCVALGLFIYGWTAYYKVYWIIPIIGTFFIGLGAYFVLVSSTLWCYSTYKTRADRHQMPTQLYLIELFGSKGAASALSANNVLRYMGGTFLPLVGPSLYRALDYGWGNTLLGFLALLFALPPVLFYKYGERLRANEAAVL</sequence>
<dbReference type="SUPFAM" id="SSF103473">
    <property type="entry name" value="MFS general substrate transporter"/>
    <property type="match status" value="1"/>
</dbReference>
<evidence type="ECO:0000256" key="6">
    <source>
        <dbReference type="ARBA" id="ARBA00023136"/>
    </source>
</evidence>
<feature type="transmembrane region" description="Helical" evidence="8">
    <location>
        <begin position="476"/>
        <end position="496"/>
    </location>
</feature>
<accession>A0A8E2DYY0</accession>
<keyword evidence="5 8" id="KW-1133">Transmembrane helix</keyword>